<accession>A0ABN7F6H7</accession>
<evidence type="ECO:0000256" key="1">
    <source>
        <dbReference type="SAM" id="Phobius"/>
    </source>
</evidence>
<evidence type="ECO:0000313" key="2">
    <source>
        <dbReference type="EMBL" id="CAB3736015.1"/>
    </source>
</evidence>
<organism evidence="2 3">
    <name type="scientific">Achromobacter piechaudii</name>
    <dbReference type="NCBI Taxonomy" id="72556"/>
    <lineage>
        <taxon>Bacteria</taxon>
        <taxon>Pseudomonadati</taxon>
        <taxon>Pseudomonadota</taxon>
        <taxon>Betaproteobacteria</taxon>
        <taxon>Burkholderiales</taxon>
        <taxon>Alcaligenaceae</taxon>
        <taxon>Achromobacter</taxon>
    </lineage>
</organism>
<name>A0ABN7F6H7_9BURK</name>
<evidence type="ECO:0008006" key="4">
    <source>
        <dbReference type="Google" id="ProtNLM"/>
    </source>
</evidence>
<keyword evidence="1" id="KW-0812">Transmembrane</keyword>
<feature type="transmembrane region" description="Helical" evidence="1">
    <location>
        <begin position="14"/>
        <end position="34"/>
    </location>
</feature>
<sequence length="260" mass="28575">MIASVLAYLSSLEFLVNSLVTVFAFLGGCLLIAVRRRIRTVEFTTHFGRVTHEGAGHHLASLKVMLQGEEVANLWWGTVKVFNDSGEDLTALNIHVVSGPGLLLNEHTAVEGTANILWHAPEYAERIRVPEGEKPTQNQMSLYYSGRHYLLPVFNRGQAAVMSYLISVPPGAFPSINVSVEHKGVRTKYRRDIPRTLGVSTKVSAWVGLLSGLLLVCASAVLQADIWVIGLLGFFYGCFASHIGALLTRMARVFWSVVAR</sequence>
<dbReference type="Proteomes" id="UP000494116">
    <property type="component" value="Unassembled WGS sequence"/>
</dbReference>
<evidence type="ECO:0000313" key="3">
    <source>
        <dbReference type="Proteomes" id="UP000494116"/>
    </source>
</evidence>
<dbReference type="EMBL" id="CADIJS010000005">
    <property type="protein sequence ID" value="CAB3736015.1"/>
    <property type="molecule type" value="Genomic_DNA"/>
</dbReference>
<proteinExistence type="predicted"/>
<feature type="transmembrane region" description="Helical" evidence="1">
    <location>
        <begin position="227"/>
        <end position="247"/>
    </location>
</feature>
<gene>
    <name evidence="2" type="ORF">LMG1873_05283</name>
</gene>
<reference evidence="2 3" key="1">
    <citation type="submission" date="2020-04" db="EMBL/GenBank/DDBJ databases">
        <authorList>
            <person name="De Canck E."/>
        </authorList>
    </citation>
    <scope>NUCLEOTIDE SEQUENCE [LARGE SCALE GENOMIC DNA]</scope>
    <source>
        <strain evidence="2 3">LMG 1873</strain>
    </source>
</reference>
<keyword evidence="1" id="KW-1133">Transmembrane helix</keyword>
<comment type="caution">
    <text evidence="2">The sequence shown here is derived from an EMBL/GenBank/DDBJ whole genome shotgun (WGS) entry which is preliminary data.</text>
</comment>
<feature type="transmembrane region" description="Helical" evidence="1">
    <location>
        <begin position="203"/>
        <end position="221"/>
    </location>
</feature>
<keyword evidence="3" id="KW-1185">Reference proteome</keyword>
<dbReference type="RefSeq" id="WP_156487120.1">
    <property type="nucleotide sequence ID" value="NZ_CADIJS010000005.1"/>
</dbReference>
<keyword evidence="1" id="KW-0472">Membrane</keyword>
<protein>
    <recommendedName>
        <fullName evidence="4">DUF3592 domain-containing protein</fullName>
    </recommendedName>
</protein>